<organism evidence="3 4">
    <name type="scientific">Sphaerochaeta halotolerans</name>
    <dbReference type="NCBI Taxonomy" id="2293840"/>
    <lineage>
        <taxon>Bacteria</taxon>
        <taxon>Pseudomonadati</taxon>
        <taxon>Spirochaetota</taxon>
        <taxon>Spirochaetia</taxon>
        <taxon>Spirochaetales</taxon>
        <taxon>Sphaerochaetaceae</taxon>
        <taxon>Sphaerochaeta</taxon>
    </lineage>
</organism>
<dbReference type="AlphaFoldDB" id="A0A372MDE4"/>
<evidence type="ECO:0000313" key="3">
    <source>
        <dbReference type="EMBL" id="RFU93819.1"/>
    </source>
</evidence>
<feature type="domain" description="Glycosyl transferase family 1" evidence="2">
    <location>
        <begin position="152"/>
        <end position="308"/>
    </location>
</feature>
<name>A0A372MDE4_9SPIR</name>
<reference evidence="4" key="1">
    <citation type="submission" date="2018-08" db="EMBL/GenBank/DDBJ databases">
        <authorList>
            <person name="Grouzdev D.S."/>
            <person name="Krutkina M.S."/>
        </authorList>
    </citation>
    <scope>NUCLEOTIDE SEQUENCE [LARGE SCALE GENOMIC DNA]</scope>
    <source>
        <strain evidence="4">4-11</strain>
    </source>
</reference>
<dbReference type="EMBL" id="QUWK01000018">
    <property type="protein sequence ID" value="RFU93819.1"/>
    <property type="molecule type" value="Genomic_DNA"/>
</dbReference>
<evidence type="ECO:0000313" key="4">
    <source>
        <dbReference type="Proteomes" id="UP000264002"/>
    </source>
</evidence>
<dbReference type="Proteomes" id="UP000264002">
    <property type="component" value="Unassembled WGS sequence"/>
</dbReference>
<evidence type="ECO:0000256" key="1">
    <source>
        <dbReference type="ARBA" id="ARBA00022679"/>
    </source>
</evidence>
<dbReference type="SUPFAM" id="SSF53756">
    <property type="entry name" value="UDP-Glycosyltransferase/glycogen phosphorylase"/>
    <property type="match status" value="1"/>
</dbReference>
<dbReference type="InterPro" id="IPR001296">
    <property type="entry name" value="Glyco_trans_1"/>
</dbReference>
<dbReference type="PANTHER" id="PTHR46401">
    <property type="entry name" value="GLYCOSYLTRANSFERASE WBBK-RELATED"/>
    <property type="match status" value="1"/>
</dbReference>
<dbReference type="GO" id="GO:0009103">
    <property type="term" value="P:lipopolysaccharide biosynthetic process"/>
    <property type="evidence" value="ECO:0007669"/>
    <property type="project" value="TreeGrafter"/>
</dbReference>
<keyword evidence="4" id="KW-1185">Reference proteome</keyword>
<keyword evidence="1 3" id="KW-0808">Transferase</keyword>
<dbReference type="PANTHER" id="PTHR46401:SF2">
    <property type="entry name" value="GLYCOSYLTRANSFERASE WBBK-RELATED"/>
    <property type="match status" value="1"/>
</dbReference>
<accession>A0A372MDE4</accession>
<proteinExistence type="predicted"/>
<evidence type="ECO:0000259" key="2">
    <source>
        <dbReference type="Pfam" id="PF00534"/>
    </source>
</evidence>
<dbReference type="Pfam" id="PF00534">
    <property type="entry name" value="Glycos_transf_1"/>
    <property type="match status" value="1"/>
</dbReference>
<gene>
    <name evidence="3" type="ORF">DYP60_12955</name>
</gene>
<reference evidence="3 4" key="2">
    <citation type="submission" date="2018-09" db="EMBL/GenBank/DDBJ databases">
        <title>Genome of Sphaerochaeta halotolerans strain 4-11.</title>
        <authorList>
            <person name="Nazina T.N."/>
            <person name="Sokolova D.S."/>
        </authorList>
    </citation>
    <scope>NUCLEOTIDE SEQUENCE [LARGE SCALE GENOMIC DNA]</scope>
    <source>
        <strain evidence="3 4">4-11</strain>
    </source>
</reference>
<sequence length="342" mass="39845">MKSIWFFPMKTDNEYTTMMRACINEKEFLLSPNNSLIDLIRCDIVHINWFENLSSNRIKKLLVFLCKIVFFIFVKTSKKTLIYTFHNKKPHDNNSRLSLALMKMQERLSDQIIIHSIYSKQFLEKRNQWKAFYVPHPNYVNAYHDNIQYQNIKDNDKQLVFLCFGAVRPYKNLEVVIDSANYLKDRNIKFLICGSCKSKKYRSDLYNRVESGNVKFDFRFISNDEIPSLIGVCDAMILPYDTTSSLNSGAAILSFSFAKTVLSSNIGTVEDLKNTGNVYLYNYSSDPRVHADRLVEQIEKLINDYNKDPNILLNKGKRLQGVVIKYNSTETVSKLLTEVYSQ</sequence>
<protein>
    <submittedName>
        <fullName evidence="3">Glycosyltransferase</fullName>
    </submittedName>
</protein>
<comment type="caution">
    <text evidence="3">The sequence shown here is derived from an EMBL/GenBank/DDBJ whole genome shotgun (WGS) entry which is preliminary data.</text>
</comment>
<dbReference type="GO" id="GO:0016757">
    <property type="term" value="F:glycosyltransferase activity"/>
    <property type="evidence" value="ECO:0007669"/>
    <property type="project" value="InterPro"/>
</dbReference>
<dbReference type="Gene3D" id="3.40.50.2000">
    <property type="entry name" value="Glycogen Phosphorylase B"/>
    <property type="match status" value="1"/>
</dbReference>